<gene>
    <name evidence="2" type="ORF">AsAng_0025040</name>
</gene>
<organism evidence="2 3">
    <name type="scientific">Aureispira anguillae</name>
    <dbReference type="NCBI Taxonomy" id="2864201"/>
    <lineage>
        <taxon>Bacteria</taxon>
        <taxon>Pseudomonadati</taxon>
        <taxon>Bacteroidota</taxon>
        <taxon>Saprospiria</taxon>
        <taxon>Saprospirales</taxon>
        <taxon>Saprospiraceae</taxon>
        <taxon>Aureispira</taxon>
    </lineage>
</organism>
<dbReference type="AlphaFoldDB" id="A0A915YEY2"/>
<dbReference type="Proteomes" id="UP001060919">
    <property type="component" value="Chromosome"/>
</dbReference>
<evidence type="ECO:0000313" key="3">
    <source>
        <dbReference type="Proteomes" id="UP001060919"/>
    </source>
</evidence>
<proteinExistence type="inferred from homology"/>
<comment type="similarity">
    <text evidence="1">Belongs to the bactofilin family.</text>
</comment>
<dbReference type="KEGG" id="aup:AsAng_0025040"/>
<dbReference type="EMBL" id="AP026867">
    <property type="protein sequence ID" value="BDS11790.1"/>
    <property type="molecule type" value="Genomic_DNA"/>
</dbReference>
<sequence length="156" mass="16573">MFFSTFALFIISKFVLQPLNKDPIMFGKNGNAPKPNASVNNSALEVCNIGLGTTINGTFKADSNIRLEGSIYGSVTCAGRIVMSKNAYIKGDIVCQNIVSEGKVEGDIVAKEKIHLQATAIVEGNLKYATLEIDSGAIFNGQAVSAKSNSAPKLEK</sequence>
<keyword evidence="3" id="KW-1185">Reference proteome</keyword>
<dbReference type="PANTHER" id="PTHR35024:SF4">
    <property type="entry name" value="POLYMER-FORMING CYTOSKELETAL PROTEIN"/>
    <property type="match status" value="1"/>
</dbReference>
<dbReference type="PANTHER" id="PTHR35024">
    <property type="entry name" value="HYPOTHETICAL CYTOSOLIC PROTEIN"/>
    <property type="match status" value="1"/>
</dbReference>
<dbReference type="InterPro" id="IPR007607">
    <property type="entry name" value="BacA/B"/>
</dbReference>
<reference evidence="2" key="1">
    <citation type="submission" date="2022-09" db="EMBL/GenBank/DDBJ databases">
        <title>Aureispira anguillicida sp. nov., isolated from Leptocephalus of Japanese eel Anguilla japonica.</title>
        <authorList>
            <person name="Yuasa K."/>
            <person name="Mekata T."/>
            <person name="Ikunari K."/>
        </authorList>
    </citation>
    <scope>NUCLEOTIDE SEQUENCE</scope>
    <source>
        <strain evidence="2">EL160426</strain>
    </source>
</reference>
<dbReference type="Pfam" id="PF04519">
    <property type="entry name" value="Bactofilin"/>
    <property type="match status" value="1"/>
</dbReference>
<accession>A0A915YEY2</accession>
<evidence type="ECO:0000256" key="1">
    <source>
        <dbReference type="ARBA" id="ARBA00044755"/>
    </source>
</evidence>
<evidence type="ECO:0000313" key="2">
    <source>
        <dbReference type="EMBL" id="BDS11790.1"/>
    </source>
</evidence>
<name>A0A915YEY2_9BACT</name>
<protein>
    <submittedName>
        <fullName evidence="2">Polymer-forming cytoskeletal protein</fullName>
    </submittedName>
</protein>